<reference evidence="1" key="1">
    <citation type="submission" date="2024-02" db="EMBL/GenBank/DDBJ databases">
        <title>Klebsiella phages.</title>
        <authorList>
            <person name="Li J."/>
            <person name="Feng Y."/>
            <person name="Zong Z."/>
        </authorList>
    </citation>
    <scope>NUCLEOTIDE SEQUENCE</scope>
</reference>
<dbReference type="EMBL" id="PP357458">
    <property type="protein sequence ID" value="WWT40943.1"/>
    <property type="molecule type" value="Genomic_DNA"/>
</dbReference>
<organism evidence="1">
    <name type="scientific">Klebsiella phage phi1_175008</name>
    <dbReference type="NCBI Taxonomy" id="3127744"/>
    <lineage>
        <taxon>Viruses</taxon>
        <taxon>Duplodnaviria</taxon>
        <taxon>Heunggongvirae</taxon>
        <taxon>Uroviricota</taxon>
        <taxon>Caudoviricetes</taxon>
        <taxon>Stephanstirmvirinae</taxon>
    </lineage>
</organism>
<evidence type="ECO:0000313" key="1">
    <source>
        <dbReference type="EMBL" id="WWT40943.1"/>
    </source>
</evidence>
<accession>A0AC61ZSR4</accession>
<protein>
    <submittedName>
        <fullName evidence="1">Uncharacterized protein</fullName>
    </submittedName>
</protein>
<proteinExistence type="predicted"/>
<sequence>MGREHVIQSWVKHDEDDWRVIPPELLDTASGYSGEQVGQRVARNNGNTAIRATVPGWLPNGRADIAGAADPADDAKGDPLLMVDPAFKTLLEYPGKVAALEAAHKAGKLPDSLYRSALRVLDVKADKAQRKIDKLAGSVLLEEENVLEEAEELDPVLLEEDAITPYHPTPEEEEEAINNYKNSYV</sequence>
<name>A0AC61ZSR4_9CAUD</name>